<gene>
    <name evidence="2" type="ORF">N7U66_06155</name>
</gene>
<feature type="signal peptide" evidence="1">
    <location>
        <begin position="1"/>
        <end position="30"/>
    </location>
</feature>
<reference evidence="2" key="1">
    <citation type="submission" date="2022-11" db="EMBL/GenBank/DDBJ databases">
        <title>Lacinutrix neustonica HL-RS19T sp. nov., isolated from the surface microlayer sample of brackish Lake Shihwa.</title>
        <authorList>
            <person name="Choi J.Y."/>
            <person name="Hwang C.Y."/>
        </authorList>
    </citation>
    <scope>NUCLEOTIDE SEQUENCE</scope>
    <source>
        <strain evidence="2">HL-RS19</strain>
    </source>
</reference>
<dbReference type="EMBL" id="CP113088">
    <property type="protein sequence ID" value="WAC03175.1"/>
    <property type="molecule type" value="Genomic_DNA"/>
</dbReference>
<dbReference type="Pfam" id="PF14060">
    <property type="entry name" value="DUF4252"/>
    <property type="match status" value="1"/>
</dbReference>
<protein>
    <submittedName>
        <fullName evidence="2">DUF4252 domain-containing protein</fullName>
    </submittedName>
</protein>
<organism evidence="2 3">
    <name type="scientific">Lacinutrix neustonica</name>
    <dbReference type="NCBI Taxonomy" id="2980107"/>
    <lineage>
        <taxon>Bacteria</taxon>
        <taxon>Pseudomonadati</taxon>
        <taxon>Bacteroidota</taxon>
        <taxon>Flavobacteriia</taxon>
        <taxon>Flavobacteriales</taxon>
        <taxon>Flavobacteriaceae</taxon>
        <taxon>Lacinutrix</taxon>
    </lineage>
</organism>
<feature type="chain" id="PRO_5039549105" evidence="1">
    <location>
        <begin position="31"/>
        <end position="198"/>
    </location>
</feature>
<name>A0A9E8MYE0_9FLAO</name>
<proteinExistence type="predicted"/>
<dbReference type="InterPro" id="IPR025348">
    <property type="entry name" value="DUF4252"/>
</dbReference>
<evidence type="ECO:0000256" key="1">
    <source>
        <dbReference type="SAM" id="SignalP"/>
    </source>
</evidence>
<dbReference type="KEGG" id="lnu:N7U66_06155"/>
<sequence>MNTINKLNGMKKSLIVFAFAILLMPLTAMAQSDIFAKYSGNDDVTYVSIKPKMFQMLAKMDIETDDADAQEFLKMVNSITSFKTMATDNKMIASDIKKWVSGRYGALEELMEVKDNGMVVKFYVKEGKDQDHVAELLMFVNGLDAVMKDNDISINGKKRSLETVVISFTGDIDLNQISKLTKKFDLPGGEELDKKKNK</sequence>
<dbReference type="Proteomes" id="UP001164705">
    <property type="component" value="Chromosome"/>
</dbReference>
<dbReference type="RefSeq" id="WP_267677749.1">
    <property type="nucleotide sequence ID" value="NZ_CP113088.1"/>
</dbReference>
<evidence type="ECO:0000313" key="2">
    <source>
        <dbReference type="EMBL" id="WAC03175.1"/>
    </source>
</evidence>
<evidence type="ECO:0000313" key="3">
    <source>
        <dbReference type="Proteomes" id="UP001164705"/>
    </source>
</evidence>
<accession>A0A9E8MYE0</accession>
<keyword evidence="3" id="KW-1185">Reference proteome</keyword>
<keyword evidence="1" id="KW-0732">Signal</keyword>
<dbReference type="AlphaFoldDB" id="A0A9E8MYE0"/>